<proteinExistence type="predicted"/>
<evidence type="ECO:0000313" key="2">
    <source>
        <dbReference type="Proteomes" id="UP000438429"/>
    </source>
</evidence>
<dbReference type="AlphaFoldDB" id="A0A6A4T774"/>
<dbReference type="Proteomes" id="UP000438429">
    <property type="component" value="Unassembled WGS sequence"/>
</dbReference>
<comment type="caution">
    <text evidence="1">The sequence shown here is derived from an EMBL/GenBank/DDBJ whole genome shotgun (WGS) entry which is preliminary data.</text>
</comment>
<gene>
    <name evidence="1" type="ORF">F2P81_005415</name>
</gene>
<accession>A0A6A4T774</accession>
<dbReference type="EMBL" id="VEVO01000005">
    <property type="protein sequence ID" value="KAF0041883.1"/>
    <property type="molecule type" value="Genomic_DNA"/>
</dbReference>
<reference evidence="1 2" key="1">
    <citation type="submission" date="2019-06" db="EMBL/GenBank/DDBJ databases">
        <title>Draft genomes of female and male turbot (Scophthalmus maximus).</title>
        <authorList>
            <person name="Xu H."/>
            <person name="Xu X.-W."/>
            <person name="Shao C."/>
            <person name="Chen S."/>
        </authorList>
    </citation>
    <scope>NUCLEOTIDE SEQUENCE [LARGE SCALE GENOMIC DNA]</scope>
    <source>
        <strain evidence="1">Ysfricsl-2016a</strain>
        <tissue evidence="1">Blood</tissue>
    </source>
</reference>
<organism evidence="1 2">
    <name type="scientific">Scophthalmus maximus</name>
    <name type="common">Turbot</name>
    <name type="synonym">Psetta maxima</name>
    <dbReference type="NCBI Taxonomy" id="52904"/>
    <lineage>
        <taxon>Eukaryota</taxon>
        <taxon>Metazoa</taxon>
        <taxon>Chordata</taxon>
        <taxon>Craniata</taxon>
        <taxon>Vertebrata</taxon>
        <taxon>Euteleostomi</taxon>
        <taxon>Actinopterygii</taxon>
        <taxon>Neopterygii</taxon>
        <taxon>Teleostei</taxon>
        <taxon>Neoteleostei</taxon>
        <taxon>Acanthomorphata</taxon>
        <taxon>Carangaria</taxon>
        <taxon>Pleuronectiformes</taxon>
        <taxon>Pleuronectoidei</taxon>
        <taxon>Scophthalmidae</taxon>
        <taxon>Scophthalmus</taxon>
    </lineage>
</organism>
<evidence type="ECO:0000313" key="1">
    <source>
        <dbReference type="EMBL" id="KAF0041883.1"/>
    </source>
</evidence>
<protein>
    <submittedName>
        <fullName evidence="1">Uncharacterized protein</fullName>
    </submittedName>
</protein>
<sequence length="120" mass="13271">MLRRVDMINRIFLDDTYASCRLLPSNLPHQVPTPSAVFARRLLLFHADSYWVRGLGLACVFDTALNAMGPNFKCMVRIDGACSRSLQVTGEINTRAADLIGSHVSLPPSARTRIINDSVI</sequence>
<name>A0A6A4T774_SCOMX</name>